<protein>
    <submittedName>
        <fullName evidence="1">Uncharacterized protein</fullName>
    </submittedName>
</protein>
<accession>A0A8J5ZEL2</accession>
<dbReference type="EMBL" id="JAHUZN010000002">
    <property type="protein sequence ID" value="KAG8500488.1"/>
    <property type="molecule type" value="Genomic_DNA"/>
</dbReference>
<evidence type="ECO:0000313" key="1">
    <source>
        <dbReference type="EMBL" id="KAG8500488.1"/>
    </source>
</evidence>
<keyword evidence="2" id="KW-1185">Reference proteome</keyword>
<dbReference type="Proteomes" id="UP000701853">
    <property type="component" value="Chromosome 2"/>
</dbReference>
<name>A0A8J5ZEL2_9ROSI</name>
<organism evidence="1 2">
    <name type="scientific">Gossypium anomalum</name>
    <dbReference type="NCBI Taxonomy" id="47600"/>
    <lineage>
        <taxon>Eukaryota</taxon>
        <taxon>Viridiplantae</taxon>
        <taxon>Streptophyta</taxon>
        <taxon>Embryophyta</taxon>
        <taxon>Tracheophyta</taxon>
        <taxon>Spermatophyta</taxon>
        <taxon>Magnoliopsida</taxon>
        <taxon>eudicotyledons</taxon>
        <taxon>Gunneridae</taxon>
        <taxon>Pentapetalae</taxon>
        <taxon>rosids</taxon>
        <taxon>malvids</taxon>
        <taxon>Malvales</taxon>
        <taxon>Malvaceae</taxon>
        <taxon>Malvoideae</taxon>
        <taxon>Gossypium</taxon>
    </lineage>
</organism>
<evidence type="ECO:0000313" key="2">
    <source>
        <dbReference type="Proteomes" id="UP000701853"/>
    </source>
</evidence>
<proteinExistence type="predicted"/>
<sequence>MALYELYVIMSILNDSEWFNRQSQVEKEYVNELSDSSTPTISALTVVPRPEGKPEIAVLNGRERDERIDGALMASIWGVEPTLPEAFRSCCGTVGRELGLETLANDVRFWASESLGQLGLV</sequence>
<comment type="caution">
    <text evidence="1">The sequence shown here is derived from an EMBL/GenBank/DDBJ whole genome shotgun (WGS) entry which is preliminary data.</text>
</comment>
<gene>
    <name evidence="1" type="ORF">CXB51_004289</name>
</gene>
<reference evidence="1 2" key="1">
    <citation type="journal article" date="2021" name="bioRxiv">
        <title>The Gossypium anomalum genome as a resource for cotton improvement and evolutionary analysis of hybrid incompatibility.</title>
        <authorList>
            <person name="Grover C.E."/>
            <person name="Yuan D."/>
            <person name="Arick M.A."/>
            <person name="Miller E.R."/>
            <person name="Hu G."/>
            <person name="Peterson D.G."/>
            <person name="Wendel J.F."/>
            <person name="Udall J.A."/>
        </authorList>
    </citation>
    <scope>NUCLEOTIDE SEQUENCE [LARGE SCALE GENOMIC DNA]</scope>
    <source>
        <strain evidence="1">JFW-Udall</strain>
        <tissue evidence="1">Leaf</tissue>
    </source>
</reference>
<dbReference type="AlphaFoldDB" id="A0A8J5ZEL2"/>
<dbReference type="OrthoDB" id="10459783at2759"/>